<proteinExistence type="predicted"/>
<dbReference type="PROSITE" id="PS51886">
    <property type="entry name" value="TLDC"/>
    <property type="match status" value="1"/>
</dbReference>
<evidence type="ECO:0000313" key="3">
    <source>
        <dbReference type="Proteomes" id="UP000232688"/>
    </source>
</evidence>
<organism evidence="2 3">
    <name type="scientific">Rhizophagus irregularis</name>
    <dbReference type="NCBI Taxonomy" id="588596"/>
    <lineage>
        <taxon>Eukaryota</taxon>
        <taxon>Fungi</taxon>
        <taxon>Fungi incertae sedis</taxon>
        <taxon>Mucoromycota</taxon>
        <taxon>Glomeromycotina</taxon>
        <taxon>Glomeromycetes</taxon>
        <taxon>Glomerales</taxon>
        <taxon>Glomeraceae</taxon>
        <taxon>Rhizophagus</taxon>
    </lineage>
</organism>
<feature type="domain" description="TLDc" evidence="1">
    <location>
        <begin position="1"/>
        <end position="144"/>
    </location>
</feature>
<dbReference type="Proteomes" id="UP000232688">
    <property type="component" value="Unassembled WGS sequence"/>
</dbReference>
<gene>
    <name evidence="2" type="ORF">RhiirA1_457310</name>
</gene>
<dbReference type="VEuPathDB" id="FungiDB:RhiirA1_457310"/>
<comment type="caution">
    <text evidence="2">The sequence shown here is derived from an EMBL/GenBank/DDBJ whole genome shotgun (WGS) entry which is preliminary data.</text>
</comment>
<protein>
    <recommendedName>
        <fullName evidence="1">TLDc domain-containing protein</fullName>
    </recommendedName>
</protein>
<name>A0A2N0RYI6_9GLOM</name>
<evidence type="ECO:0000259" key="1">
    <source>
        <dbReference type="PROSITE" id="PS51886"/>
    </source>
</evidence>
<reference evidence="2 3" key="1">
    <citation type="submission" date="2017-10" db="EMBL/GenBank/DDBJ databases">
        <title>Extensive intraspecific genome diversity in a model arbuscular mycorrhizal fungus.</title>
        <authorList>
            <person name="Chen E.C.H."/>
            <person name="Morin E."/>
            <person name="Baudet D."/>
            <person name="Noel J."/>
            <person name="Ndikumana S."/>
            <person name="Charron P."/>
            <person name="St-Onge C."/>
            <person name="Giorgi J."/>
            <person name="Grigoriev I.V."/>
            <person name="Roux C."/>
            <person name="Martin F.M."/>
            <person name="Corradi N."/>
        </authorList>
    </citation>
    <scope>NUCLEOTIDE SEQUENCE [LARGE SCALE GENOMIC DNA]</scope>
    <source>
        <strain evidence="2 3">A1</strain>
    </source>
</reference>
<reference evidence="2 3" key="2">
    <citation type="submission" date="2017-10" db="EMBL/GenBank/DDBJ databases">
        <title>Genome analyses suggest a sexual origin of heterokaryosis in a supposedly ancient asexual fungus.</title>
        <authorList>
            <person name="Corradi N."/>
            <person name="Sedzielewska K."/>
            <person name="Noel J."/>
            <person name="Charron P."/>
            <person name="Farinelli L."/>
            <person name="Marton T."/>
            <person name="Kruger M."/>
            <person name="Pelin A."/>
            <person name="Brachmann A."/>
            <person name="Corradi N."/>
        </authorList>
    </citation>
    <scope>NUCLEOTIDE SEQUENCE [LARGE SCALE GENOMIC DNA]</scope>
    <source>
        <strain evidence="2 3">A1</strain>
    </source>
</reference>
<sequence>MASIISRWINKVDVNCNFSYLRELYLPYKFQLLLRGSRDGFTPKRFHELCDGKPYTVTFIKVKGAEEIIGGYDPSKWESSGEKTNEALYCGSKNGPDFADIILWAHNESTDYTSLVCKKRHHEKSIRDAEGNFTMDDYEVFQILKR</sequence>
<dbReference type="EMBL" id="LLXH01000336">
    <property type="protein sequence ID" value="PKC68364.1"/>
    <property type="molecule type" value="Genomic_DNA"/>
</dbReference>
<accession>A0A2N0RYI6</accession>
<dbReference type="InterPro" id="IPR006571">
    <property type="entry name" value="TLDc_dom"/>
</dbReference>
<dbReference type="Pfam" id="PF07534">
    <property type="entry name" value="TLD"/>
    <property type="match status" value="1"/>
</dbReference>
<evidence type="ECO:0000313" key="2">
    <source>
        <dbReference type="EMBL" id="PKC68364.1"/>
    </source>
</evidence>
<dbReference type="AlphaFoldDB" id="A0A2N0RYI6"/>